<evidence type="ECO:0000259" key="10">
    <source>
        <dbReference type="Pfam" id="PF05697"/>
    </source>
</evidence>
<evidence type="ECO:0000256" key="3">
    <source>
        <dbReference type="ARBA" id="ARBA00005464"/>
    </source>
</evidence>
<dbReference type="InterPro" id="IPR027304">
    <property type="entry name" value="Trigger_fact/SurA_dom_sf"/>
</dbReference>
<evidence type="ECO:0000256" key="5">
    <source>
        <dbReference type="ARBA" id="ARBA00016902"/>
    </source>
</evidence>
<evidence type="ECO:0000313" key="13">
    <source>
        <dbReference type="Proteomes" id="UP000033858"/>
    </source>
</evidence>
<evidence type="ECO:0000256" key="1">
    <source>
        <dbReference type="ARBA" id="ARBA00000971"/>
    </source>
</evidence>
<evidence type="ECO:0000256" key="6">
    <source>
        <dbReference type="ARBA" id="ARBA00023110"/>
    </source>
</evidence>
<dbReference type="Proteomes" id="UP000033858">
    <property type="component" value="Unassembled WGS sequence"/>
</dbReference>
<comment type="similarity">
    <text evidence="3">Belongs to the FKBP-type PPIase family. Tig subfamily.</text>
</comment>
<comment type="caution">
    <text evidence="12">The sequence shown here is derived from an EMBL/GenBank/DDBJ whole genome shotgun (WGS) entry which is preliminary data.</text>
</comment>
<feature type="domain" description="Trigger factor ribosome-binding bacterial" evidence="10">
    <location>
        <begin position="31"/>
        <end position="146"/>
    </location>
</feature>
<dbReference type="Gene3D" id="1.10.3120.10">
    <property type="entry name" value="Trigger factor, C-terminal domain"/>
    <property type="match status" value="1"/>
</dbReference>
<gene>
    <name evidence="12" type="ORF">UU32_C0012G0010</name>
</gene>
<comment type="catalytic activity">
    <reaction evidence="1">
        <text>[protein]-peptidylproline (omega=180) = [protein]-peptidylproline (omega=0)</text>
        <dbReference type="Rhea" id="RHEA:16237"/>
        <dbReference type="Rhea" id="RHEA-COMP:10747"/>
        <dbReference type="Rhea" id="RHEA-COMP:10748"/>
        <dbReference type="ChEBI" id="CHEBI:83833"/>
        <dbReference type="ChEBI" id="CHEBI:83834"/>
        <dbReference type="EC" id="5.2.1.8"/>
    </reaction>
</comment>
<keyword evidence="7" id="KW-0143">Chaperone</keyword>
<dbReference type="GO" id="GO:0005737">
    <property type="term" value="C:cytoplasm"/>
    <property type="evidence" value="ECO:0007669"/>
    <property type="project" value="UniProtKB-SubCell"/>
</dbReference>
<sequence length="286" mass="31803">MLPKPSGSLNTKAANMNKITSVIARGDDGGVQITFTIPYEEIKKAHDDTAVELAKDIEVPGFRKGKAPVEQARKKIPQTSLIEHSLSHILPKALADAVTENKLKLALYPKYELIKAEERKDWEVVARTCELPEIALGDYKTIITNVLREESHSAKASRDEKEQMVIKALIENIKITIPKILVDEEVNSRLASLLSKIEKLGLALESYLSSIGKNPETIRTEYETQVKEAIALDLILSKVGEDQNISISDKEIEEAIKVAEAKPESKRLVEAVLKKRKALEFLSNLS</sequence>
<dbReference type="InterPro" id="IPR008881">
    <property type="entry name" value="Trigger_fac_ribosome-bd_bac"/>
</dbReference>
<dbReference type="GO" id="GO:0003755">
    <property type="term" value="F:peptidyl-prolyl cis-trans isomerase activity"/>
    <property type="evidence" value="ECO:0007669"/>
    <property type="project" value="UniProtKB-KW"/>
</dbReference>
<dbReference type="GO" id="GO:0015031">
    <property type="term" value="P:protein transport"/>
    <property type="evidence" value="ECO:0007669"/>
    <property type="project" value="InterPro"/>
</dbReference>
<accession>A0A0G0XG46</accession>
<dbReference type="InterPro" id="IPR036611">
    <property type="entry name" value="Trigger_fac_ribosome-bd_sf"/>
</dbReference>
<dbReference type="SUPFAM" id="SSF102735">
    <property type="entry name" value="Trigger factor ribosome-binding domain"/>
    <property type="match status" value="1"/>
</dbReference>
<evidence type="ECO:0000313" key="12">
    <source>
        <dbReference type="EMBL" id="KKR86692.1"/>
    </source>
</evidence>
<dbReference type="GO" id="GO:0044183">
    <property type="term" value="F:protein folding chaperone"/>
    <property type="evidence" value="ECO:0007669"/>
    <property type="project" value="TreeGrafter"/>
</dbReference>
<keyword evidence="6" id="KW-0697">Rotamase</keyword>
<evidence type="ECO:0000256" key="4">
    <source>
        <dbReference type="ARBA" id="ARBA00013194"/>
    </source>
</evidence>
<dbReference type="SUPFAM" id="SSF109998">
    <property type="entry name" value="Triger factor/SurA peptide-binding domain-like"/>
    <property type="match status" value="1"/>
</dbReference>
<comment type="subcellular location">
    <subcellularLocation>
        <location evidence="2">Cytoplasm</location>
    </subcellularLocation>
</comment>
<name>A0A0G0XG46_9BACT</name>
<dbReference type="Pfam" id="PF05698">
    <property type="entry name" value="Trigger_C"/>
    <property type="match status" value="1"/>
</dbReference>
<evidence type="ECO:0000256" key="9">
    <source>
        <dbReference type="ARBA" id="ARBA00029986"/>
    </source>
</evidence>
<dbReference type="InterPro" id="IPR005215">
    <property type="entry name" value="Trig_fac"/>
</dbReference>
<dbReference type="InterPro" id="IPR008880">
    <property type="entry name" value="Trigger_fac_C"/>
</dbReference>
<dbReference type="InterPro" id="IPR037041">
    <property type="entry name" value="Trigger_fac_C_sf"/>
</dbReference>
<organism evidence="12 13">
    <name type="scientific">Candidatus Woesebacteria bacterium GW2011_GWB1_41_10</name>
    <dbReference type="NCBI Taxonomy" id="1618577"/>
    <lineage>
        <taxon>Bacteria</taxon>
        <taxon>Candidatus Woeseibacteriota</taxon>
    </lineage>
</organism>
<dbReference type="PATRIC" id="fig|1618577.3.peg.218"/>
<dbReference type="PANTHER" id="PTHR30560:SF3">
    <property type="entry name" value="TRIGGER FACTOR-LIKE PROTEIN TIG, CHLOROPLASTIC"/>
    <property type="match status" value="1"/>
</dbReference>
<dbReference type="Gene3D" id="3.30.70.1050">
    <property type="entry name" value="Trigger factor ribosome-binding domain"/>
    <property type="match status" value="1"/>
</dbReference>
<proteinExistence type="inferred from homology"/>
<evidence type="ECO:0000256" key="7">
    <source>
        <dbReference type="ARBA" id="ARBA00023186"/>
    </source>
</evidence>
<dbReference type="EC" id="5.2.1.8" evidence="4"/>
<dbReference type="GO" id="GO:0043022">
    <property type="term" value="F:ribosome binding"/>
    <property type="evidence" value="ECO:0007669"/>
    <property type="project" value="TreeGrafter"/>
</dbReference>
<evidence type="ECO:0000256" key="2">
    <source>
        <dbReference type="ARBA" id="ARBA00004496"/>
    </source>
</evidence>
<dbReference type="GO" id="GO:0051083">
    <property type="term" value="P:'de novo' cotranslational protein folding"/>
    <property type="evidence" value="ECO:0007669"/>
    <property type="project" value="TreeGrafter"/>
</dbReference>
<evidence type="ECO:0000259" key="11">
    <source>
        <dbReference type="Pfam" id="PF05698"/>
    </source>
</evidence>
<protein>
    <recommendedName>
        <fullName evidence="5">Trigger factor</fullName>
        <ecNumber evidence="4">5.2.1.8</ecNumber>
    </recommendedName>
    <alternativeName>
        <fullName evidence="9">PPIase</fullName>
    </alternativeName>
</protein>
<dbReference type="AlphaFoldDB" id="A0A0G0XG46"/>
<keyword evidence="8" id="KW-0413">Isomerase</keyword>
<dbReference type="Pfam" id="PF05697">
    <property type="entry name" value="Trigger_N"/>
    <property type="match status" value="1"/>
</dbReference>
<reference evidence="12 13" key="1">
    <citation type="journal article" date="2015" name="Nature">
        <title>rRNA introns, odd ribosomes, and small enigmatic genomes across a large radiation of phyla.</title>
        <authorList>
            <person name="Brown C.T."/>
            <person name="Hug L.A."/>
            <person name="Thomas B.C."/>
            <person name="Sharon I."/>
            <person name="Castelle C.J."/>
            <person name="Singh A."/>
            <person name="Wilkins M.J."/>
            <person name="Williams K.H."/>
            <person name="Banfield J.F."/>
        </authorList>
    </citation>
    <scope>NUCLEOTIDE SEQUENCE [LARGE SCALE GENOMIC DNA]</scope>
</reference>
<evidence type="ECO:0000256" key="8">
    <source>
        <dbReference type="ARBA" id="ARBA00023235"/>
    </source>
</evidence>
<feature type="domain" description="Trigger factor C-terminal" evidence="11">
    <location>
        <begin position="150"/>
        <end position="277"/>
    </location>
</feature>
<dbReference type="PANTHER" id="PTHR30560">
    <property type="entry name" value="TRIGGER FACTOR CHAPERONE AND PEPTIDYL-PROLYL CIS/TRANS ISOMERASE"/>
    <property type="match status" value="1"/>
</dbReference>
<dbReference type="EMBL" id="LCAE01000012">
    <property type="protein sequence ID" value="KKR86692.1"/>
    <property type="molecule type" value="Genomic_DNA"/>
</dbReference>
<dbReference type="GO" id="GO:0043335">
    <property type="term" value="P:protein unfolding"/>
    <property type="evidence" value="ECO:0007669"/>
    <property type="project" value="TreeGrafter"/>
</dbReference>